<feature type="domain" description="DUF7343" evidence="3">
    <location>
        <begin position="329"/>
        <end position="389"/>
    </location>
</feature>
<protein>
    <submittedName>
        <fullName evidence="5">Helix-turn-helix transcriptional regulator</fullName>
    </submittedName>
</protein>
<feature type="region of interest" description="Disordered" evidence="1">
    <location>
        <begin position="281"/>
        <end position="322"/>
    </location>
</feature>
<dbReference type="InterPro" id="IPR036390">
    <property type="entry name" value="WH_DNA-bd_sf"/>
</dbReference>
<feature type="transmembrane region" description="Helical" evidence="2">
    <location>
        <begin position="252"/>
        <end position="272"/>
    </location>
</feature>
<evidence type="ECO:0000259" key="4">
    <source>
        <dbReference type="Pfam" id="PF24036"/>
    </source>
</evidence>
<feature type="region of interest" description="Disordered" evidence="1">
    <location>
        <begin position="226"/>
        <end position="246"/>
    </location>
</feature>
<dbReference type="Pfam" id="PF24036">
    <property type="entry name" value="DUF7345"/>
    <property type="match status" value="1"/>
</dbReference>
<comment type="caution">
    <text evidence="5">The sequence shown here is derived from an EMBL/GenBank/DDBJ whole genome shotgun (WGS) entry which is preliminary data.</text>
</comment>
<dbReference type="AlphaFoldDB" id="A0ABD6CDR3"/>
<dbReference type="InterPro" id="IPR055767">
    <property type="entry name" value="DUF7343"/>
</dbReference>
<evidence type="ECO:0000256" key="2">
    <source>
        <dbReference type="SAM" id="Phobius"/>
    </source>
</evidence>
<feature type="compositionally biased region" description="Polar residues" evidence="1">
    <location>
        <begin position="290"/>
        <end position="303"/>
    </location>
</feature>
<gene>
    <name evidence="5" type="ORF">ACFR9U_10330</name>
</gene>
<organism evidence="5 6">
    <name type="scientific">Halorientalis brevis</name>
    <dbReference type="NCBI Taxonomy" id="1126241"/>
    <lineage>
        <taxon>Archaea</taxon>
        <taxon>Methanobacteriati</taxon>
        <taxon>Methanobacteriota</taxon>
        <taxon>Stenosarchaea group</taxon>
        <taxon>Halobacteria</taxon>
        <taxon>Halobacteriales</taxon>
        <taxon>Haloarculaceae</taxon>
        <taxon>Halorientalis</taxon>
    </lineage>
</organism>
<name>A0ABD6CDR3_9EURY</name>
<keyword evidence="2" id="KW-0812">Transmembrane</keyword>
<dbReference type="SUPFAM" id="SSF46785">
    <property type="entry name" value="Winged helix' DNA-binding domain"/>
    <property type="match status" value="1"/>
</dbReference>
<accession>A0ABD6CDR3</accession>
<sequence>MSRLLSLAFVCVLLVGAVVMPAGVATATDGVPSTSDRSPEMMTPSRFASATFNIHVYENGSARWSFNYYTDSLNESERTQFRDYARRFESQELDMWTNFRGSARALVNTGANSTGRNMSATGFERSASLESVGNRGQVRMSFVWHEFARTEAQRVIVGDVFEGEFYIAPNQWLVFETGPELSFTADGIDPAPDEHSGTTVVESDTITWFGEQRFPDNRPRIVFTAAEQSRGASSQTATPNVSAKQAGGDGSVPIVVLGLVILVVGLVAGVVWRSGLVEAVTADTDPSGDGETQTDAAASSPADTGTRAVGTETADQAAGDEPAVTDEELLSDEDRVLQMLETNGGRMKQANIVDETGWSKSKVSMLLSDMEDDELISKLRVGRENIVSLVGHEPDAAGSPFDDED</sequence>
<dbReference type="EMBL" id="JBHUDJ010000003">
    <property type="protein sequence ID" value="MFD1587382.1"/>
    <property type="molecule type" value="Genomic_DNA"/>
</dbReference>
<dbReference type="Pfam" id="PF24034">
    <property type="entry name" value="DUF7343"/>
    <property type="match status" value="1"/>
</dbReference>
<evidence type="ECO:0000313" key="6">
    <source>
        <dbReference type="Proteomes" id="UP001597119"/>
    </source>
</evidence>
<keyword evidence="2" id="KW-0472">Membrane</keyword>
<proteinExistence type="predicted"/>
<dbReference type="InterPro" id="IPR055769">
    <property type="entry name" value="DUF7345"/>
</dbReference>
<feature type="compositionally biased region" description="Polar residues" evidence="1">
    <location>
        <begin position="226"/>
        <end position="243"/>
    </location>
</feature>
<reference evidence="5 6" key="1">
    <citation type="journal article" date="2019" name="Int. J. Syst. Evol. Microbiol.">
        <title>The Global Catalogue of Microorganisms (GCM) 10K type strain sequencing project: providing services to taxonomists for standard genome sequencing and annotation.</title>
        <authorList>
            <consortium name="The Broad Institute Genomics Platform"/>
            <consortium name="The Broad Institute Genome Sequencing Center for Infectious Disease"/>
            <person name="Wu L."/>
            <person name="Ma J."/>
        </authorList>
    </citation>
    <scope>NUCLEOTIDE SEQUENCE [LARGE SCALE GENOMIC DNA]</scope>
    <source>
        <strain evidence="5 6">CGMCC 1.12125</strain>
    </source>
</reference>
<dbReference type="Proteomes" id="UP001597119">
    <property type="component" value="Unassembled WGS sequence"/>
</dbReference>
<keyword evidence="2" id="KW-1133">Transmembrane helix</keyword>
<evidence type="ECO:0000313" key="5">
    <source>
        <dbReference type="EMBL" id="MFD1587382.1"/>
    </source>
</evidence>
<feature type="domain" description="DUF7345" evidence="4">
    <location>
        <begin position="54"/>
        <end position="177"/>
    </location>
</feature>
<evidence type="ECO:0000259" key="3">
    <source>
        <dbReference type="Pfam" id="PF24034"/>
    </source>
</evidence>
<keyword evidence="6" id="KW-1185">Reference proteome</keyword>
<evidence type="ECO:0000256" key="1">
    <source>
        <dbReference type="SAM" id="MobiDB-lite"/>
    </source>
</evidence>
<dbReference type="RefSeq" id="WP_247373732.1">
    <property type="nucleotide sequence ID" value="NZ_JALLGV010000001.1"/>
</dbReference>